<keyword evidence="3" id="KW-1185">Reference proteome</keyword>
<dbReference type="Proteomes" id="UP000011087">
    <property type="component" value="Unassembled WGS sequence"/>
</dbReference>
<dbReference type="AlphaFoldDB" id="L1JGB2"/>
<accession>L1JGB2</accession>
<reference evidence="2" key="3">
    <citation type="submission" date="2015-06" db="UniProtKB">
        <authorList>
            <consortium name="EnsemblProtists"/>
        </authorList>
    </citation>
    <scope>IDENTIFICATION</scope>
</reference>
<name>L1JGB2_GUITC</name>
<dbReference type="GeneID" id="17304247"/>
<dbReference type="EnsemblProtists" id="EKX47558">
    <property type="protein sequence ID" value="EKX47558"/>
    <property type="gene ID" value="GUITHDRAFT_106544"/>
</dbReference>
<evidence type="ECO:0000313" key="1">
    <source>
        <dbReference type="EMBL" id="EKX47558.1"/>
    </source>
</evidence>
<reference evidence="1 3" key="1">
    <citation type="journal article" date="2012" name="Nature">
        <title>Algal genomes reveal evolutionary mosaicism and the fate of nucleomorphs.</title>
        <authorList>
            <consortium name="DOE Joint Genome Institute"/>
            <person name="Curtis B.A."/>
            <person name="Tanifuji G."/>
            <person name="Burki F."/>
            <person name="Gruber A."/>
            <person name="Irimia M."/>
            <person name="Maruyama S."/>
            <person name="Arias M.C."/>
            <person name="Ball S.G."/>
            <person name="Gile G.H."/>
            <person name="Hirakawa Y."/>
            <person name="Hopkins J.F."/>
            <person name="Kuo A."/>
            <person name="Rensing S.A."/>
            <person name="Schmutz J."/>
            <person name="Symeonidi A."/>
            <person name="Elias M."/>
            <person name="Eveleigh R.J."/>
            <person name="Herman E.K."/>
            <person name="Klute M.J."/>
            <person name="Nakayama T."/>
            <person name="Obornik M."/>
            <person name="Reyes-Prieto A."/>
            <person name="Armbrust E.V."/>
            <person name="Aves S.J."/>
            <person name="Beiko R.G."/>
            <person name="Coutinho P."/>
            <person name="Dacks J.B."/>
            <person name="Durnford D.G."/>
            <person name="Fast N.M."/>
            <person name="Green B.R."/>
            <person name="Grisdale C.J."/>
            <person name="Hempel F."/>
            <person name="Henrissat B."/>
            <person name="Hoppner M.P."/>
            <person name="Ishida K."/>
            <person name="Kim E."/>
            <person name="Koreny L."/>
            <person name="Kroth P.G."/>
            <person name="Liu Y."/>
            <person name="Malik S.B."/>
            <person name="Maier U.G."/>
            <person name="McRose D."/>
            <person name="Mock T."/>
            <person name="Neilson J.A."/>
            <person name="Onodera N.T."/>
            <person name="Poole A.M."/>
            <person name="Pritham E.J."/>
            <person name="Richards T.A."/>
            <person name="Rocap G."/>
            <person name="Roy S.W."/>
            <person name="Sarai C."/>
            <person name="Schaack S."/>
            <person name="Shirato S."/>
            <person name="Slamovits C.H."/>
            <person name="Spencer D.F."/>
            <person name="Suzuki S."/>
            <person name="Worden A.Z."/>
            <person name="Zauner S."/>
            <person name="Barry K."/>
            <person name="Bell C."/>
            <person name="Bharti A.K."/>
            <person name="Crow J.A."/>
            <person name="Grimwood J."/>
            <person name="Kramer R."/>
            <person name="Lindquist E."/>
            <person name="Lucas S."/>
            <person name="Salamov A."/>
            <person name="McFadden G.I."/>
            <person name="Lane C.E."/>
            <person name="Keeling P.J."/>
            <person name="Gray M.W."/>
            <person name="Grigoriev I.V."/>
            <person name="Archibald J.M."/>
        </authorList>
    </citation>
    <scope>NUCLEOTIDE SEQUENCE</scope>
    <source>
        <strain evidence="1 3">CCMP2712</strain>
    </source>
</reference>
<dbReference type="HOGENOM" id="CLU_2693010_0_0_1"/>
<dbReference type="PaxDb" id="55529-EKX47558"/>
<dbReference type="RefSeq" id="XP_005834538.1">
    <property type="nucleotide sequence ID" value="XM_005834481.1"/>
</dbReference>
<protein>
    <submittedName>
        <fullName evidence="1 2">Uncharacterized protein</fullName>
    </submittedName>
</protein>
<reference evidence="3" key="2">
    <citation type="submission" date="2012-11" db="EMBL/GenBank/DDBJ databases">
        <authorList>
            <person name="Kuo A."/>
            <person name="Curtis B.A."/>
            <person name="Tanifuji G."/>
            <person name="Burki F."/>
            <person name="Gruber A."/>
            <person name="Irimia M."/>
            <person name="Maruyama S."/>
            <person name="Arias M.C."/>
            <person name="Ball S.G."/>
            <person name="Gile G.H."/>
            <person name="Hirakawa Y."/>
            <person name="Hopkins J.F."/>
            <person name="Rensing S.A."/>
            <person name="Schmutz J."/>
            <person name="Symeonidi A."/>
            <person name="Elias M."/>
            <person name="Eveleigh R.J."/>
            <person name="Herman E.K."/>
            <person name="Klute M.J."/>
            <person name="Nakayama T."/>
            <person name="Obornik M."/>
            <person name="Reyes-Prieto A."/>
            <person name="Armbrust E.V."/>
            <person name="Aves S.J."/>
            <person name="Beiko R.G."/>
            <person name="Coutinho P."/>
            <person name="Dacks J.B."/>
            <person name="Durnford D.G."/>
            <person name="Fast N.M."/>
            <person name="Green B.R."/>
            <person name="Grisdale C."/>
            <person name="Hempe F."/>
            <person name="Henrissat B."/>
            <person name="Hoppner M.P."/>
            <person name="Ishida K.-I."/>
            <person name="Kim E."/>
            <person name="Koreny L."/>
            <person name="Kroth P.G."/>
            <person name="Liu Y."/>
            <person name="Malik S.-B."/>
            <person name="Maier U.G."/>
            <person name="McRose D."/>
            <person name="Mock T."/>
            <person name="Neilson J.A."/>
            <person name="Onodera N.T."/>
            <person name="Poole A.M."/>
            <person name="Pritham E.J."/>
            <person name="Richards T.A."/>
            <person name="Rocap G."/>
            <person name="Roy S.W."/>
            <person name="Sarai C."/>
            <person name="Schaack S."/>
            <person name="Shirato S."/>
            <person name="Slamovits C.H."/>
            <person name="Spencer D.F."/>
            <person name="Suzuki S."/>
            <person name="Worden A.Z."/>
            <person name="Zauner S."/>
            <person name="Barry K."/>
            <person name="Bell C."/>
            <person name="Bharti A.K."/>
            <person name="Crow J.A."/>
            <person name="Grimwood J."/>
            <person name="Kramer R."/>
            <person name="Lindquist E."/>
            <person name="Lucas S."/>
            <person name="Salamov A."/>
            <person name="McFadden G.I."/>
            <person name="Lane C.E."/>
            <person name="Keeling P.J."/>
            <person name="Gray M.W."/>
            <person name="Grigoriev I.V."/>
            <person name="Archibald J.M."/>
        </authorList>
    </citation>
    <scope>NUCLEOTIDE SEQUENCE</scope>
    <source>
        <strain evidence="3">CCMP2712</strain>
    </source>
</reference>
<evidence type="ECO:0000313" key="3">
    <source>
        <dbReference type="Proteomes" id="UP000011087"/>
    </source>
</evidence>
<proteinExistence type="predicted"/>
<gene>
    <name evidence="1" type="ORF">GUITHDRAFT_106544</name>
</gene>
<evidence type="ECO:0000313" key="2">
    <source>
        <dbReference type="EnsemblProtists" id="EKX47558"/>
    </source>
</evidence>
<sequence length="74" mass="8090">MLVDEPDPTSARMADQEGNMQDDLMEASIIMRHESFLLDGTEPTNTLVDDSASIVAVCLRSSMGAKKAIQLYKS</sequence>
<dbReference type="EMBL" id="JH992989">
    <property type="protein sequence ID" value="EKX47558.1"/>
    <property type="molecule type" value="Genomic_DNA"/>
</dbReference>
<organism evidence="1">
    <name type="scientific">Guillardia theta (strain CCMP2712)</name>
    <name type="common">Cryptophyte</name>
    <dbReference type="NCBI Taxonomy" id="905079"/>
    <lineage>
        <taxon>Eukaryota</taxon>
        <taxon>Cryptophyceae</taxon>
        <taxon>Pyrenomonadales</taxon>
        <taxon>Geminigeraceae</taxon>
        <taxon>Guillardia</taxon>
    </lineage>
</organism>
<dbReference type="KEGG" id="gtt:GUITHDRAFT_106544"/>